<dbReference type="EMBL" id="AP018558">
    <property type="protein sequence ID" value="BBD78032.1"/>
    <property type="molecule type" value="Genomic_DNA"/>
</dbReference>
<comment type="subunit">
    <text evidence="5">The Tol-Pal system is composed of five core proteins: the inner membrane proteins TolA, TolQ and TolR, the periplasmic protein TolB and the outer membrane protein Pal. They form a network linking the inner and outer membranes and the peptidoglycan layer.</text>
</comment>
<comment type="similarity">
    <text evidence="2 5">Belongs to the TolB family.</text>
</comment>
<evidence type="ECO:0000256" key="4">
    <source>
        <dbReference type="ARBA" id="ARBA00022764"/>
    </source>
</evidence>
<dbReference type="PANTHER" id="PTHR36842">
    <property type="entry name" value="PROTEIN TOLB HOMOLOG"/>
    <property type="match status" value="1"/>
</dbReference>
<keyword evidence="5" id="KW-0132">Cell division</keyword>
<protein>
    <recommendedName>
        <fullName evidence="5">Tol-Pal system protein TolB</fullName>
    </recommendedName>
</protein>
<dbReference type="SUPFAM" id="SSF69304">
    <property type="entry name" value="Tricorn protease N-terminal domain"/>
    <property type="match status" value="1"/>
</dbReference>
<dbReference type="Gene3D" id="3.40.50.10070">
    <property type="entry name" value="TolB, N-terminal domain"/>
    <property type="match status" value="1"/>
</dbReference>
<sequence>MVGMMRTLACLMMLWWLGIQVAMAQLAIEITGSSGRQIAVALPYLVNEEALPQSLTEIVRSDLERSALFRVVDVGWMRAPEDLIPDYAALTQRGAEAVLAGSVYATAPGVWEARLRLFDTVRRSELTNRVVQFNAGQLRAAAHRIADLIYEALTGVPGYFTTRLAYVVKSGNRYELKIGDYDGSHAATALVSPEPIISPAWSPDGHQLAYVSFENKKPVVYIHEVATGRRRVAANFRGSNSAPAWSPDGRKLAVTLTQDGISQIYVLDLTLNRAFRVSRSGSIDTEPVFSPDGQWLYFTSDRGGSPQIYRMPATGGDAQRITFEGSYNVSPDVSPDGRALTYITRIDGRFRVVYHDLTAGYRQILTDSERDESPAFAPTGHMIVYATEVGGRGVLAAVSTDGRVRLRLSASGADVREPAWGRLPR</sequence>
<dbReference type="InterPro" id="IPR011042">
    <property type="entry name" value="6-blade_b-propeller_TolB-like"/>
</dbReference>
<evidence type="ECO:0000256" key="3">
    <source>
        <dbReference type="ARBA" id="ARBA00022729"/>
    </source>
</evidence>
<dbReference type="InterPro" id="IPR014167">
    <property type="entry name" value="Tol-Pal_TolB"/>
</dbReference>
<dbReference type="SUPFAM" id="SSF52964">
    <property type="entry name" value="TolB, N-terminal domain"/>
    <property type="match status" value="1"/>
</dbReference>
<evidence type="ECO:0000313" key="7">
    <source>
        <dbReference type="EMBL" id="BBD78032.1"/>
    </source>
</evidence>
<gene>
    <name evidence="5" type="primary">tolB</name>
    <name evidence="7" type="ORF">HPTL_1774</name>
</gene>
<keyword evidence="5" id="KW-0131">Cell cycle</keyword>
<comment type="function">
    <text evidence="5">Part of the Tol-Pal system, which plays a role in outer membrane invagination during cell division and is important for maintaining outer membrane integrity.</text>
</comment>
<dbReference type="GO" id="GO:0051301">
    <property type="term" value="P:cell division"/>
    <property type="evidence" value="ECO:0007669"/>
    <property type="project" value="UniProtKB-UniRule"/>
</dbReference>
<feature type="domain" description="TolB N-terminal" evidence="6">
    <location>
        <begin position="27"/>
        <end position="125"/>
    </location>
</feature>
<dbReference type="InterPro" id="IPR011659">
    <property type="entry name" value="WD40"/>
</dbReference>
<organism evidence="7 8">
    <name type="scientific">Hydrogenophilus thermoluteolus</name>
    <name type="common">Pseudomonas hydrogenothermophila</name>
    <dbReference type="NCBI Taxonomy" id="297"/>
    <lineage>
        <taxon>Bacteria</taxon>
        <taxon>Pseudomonadati</taxon>
        <taxon>Pseudomonadota</taxon>
        <taxon>Hydrogenophilia</taxon>
        <taxon>Hydrogenophilales</taxon>
        <taxon>Hydrogenophilaceae</taxon>
        <taxon>Hydrogenophilus</taxon>
    </lineage>
</organism>
<dbReference type="AlphaFoldDB" id="A0A2Z6E0M8"/>
<evidence type="ECO:0000256" key="1">
    <source>
        <dbReference type="ARBA" id="ARBA00004418"/>
    </source>
</evidence>
<dbReference type="Proteomes" id="UP000262004">
    <property type="component" value="Chromosome"/>
</dbReference>
<dbReference type="KEGG" id="htl:HPTL_1774"/>
<keyword evidence="3 5" id="KW-0732">Signal</keyword>
<evidence type="ECO:0000256" key="2">
    <source>
        <dbReference type="ARBA" id="ARBA00009820"/>
    </source>
</evidence>
<dbReference type="Pfam" id="PF04052">
    <property type="entry name" value="TolB_N"/>
    <property type="match status" value="1"/>
</dbReference>
<dbReference type="Pfam" id="PF07676">
    <property type="entry name" value="PD40"/>
    <property type="match status" value="5"/>
</dbReference>
<keyword evidence="8" id="KW-1185">Reference proteome</keyword>
<dbReference type="PANTHER" id="PTHR36842:SF1">
    <property type="entry name" value="PROTEIN TOLB"/>
    <property type="match status" value="1"/>
</dbReference>
<dbReference type="GO" id="GO:0017038">
    <property type="term" value="P:protein import"/>
    <property type="evidence" value="ECO:0007669"/>
    <property type="project" value="InterPro"/>
</dbReference>
<dbReference type="InterPro" id="IPR007195">
    <property type="entry name" value="TolB_N"/>
</dbReference>
<dbReference type="Gene3D" id="2.120.10.30">
    <property type="entry name" value="TolB, C-terminal domain"/>
    <property type="match status" value="1"/>
</dbReference>
<proteinExistence type="inferred from homology"/>
<comment type="subcellular location">
    <subcellularLocation>
        <location evidence="1 5">Periplasm</location>
    </subcellularLocation>
</comment>
<evidence type="ECO:0000259" key="6">
    <source>
        <dbReference type="Pfam" id="PF04052"/>
    </source>
</evidence>
<evidence type="ECO:0000313" key="8">
    <source>
        <dbReference type="Proteomes" id="UP000262004"/>
    </source>
</evidence>
<keyword evidence="4 5" id="KW-0574">Periplasm</keyword>
<dbReference type="GO" id="GO:0042597">
    <property type="term" value="C:periplasmic space"/>
    <property type="evidence" value="ECO:0007669"/>
    <property type="project" value="UniProtKB-SubCell"/>
</dbReference>
<evidence type="ECO:0000256" key="5">
    <source>
        <dbReference type="HAMAP-Rule" id="MF_00671"/>
    </source>
</evidence>
<dbReference type="NCBIfam" id="TIGR02800">
    <property type="entry name" value="propeller_TolB"/>
    <property type="match status" value="1"/>
</dbReference>
<accession>A0A2Z6E0M8</accession>
<dbReference type="HAMAP" id="MF_00671">
    <property type="entry name" value="TolB"/>
    <property type="match status" value="1"/>
</dbReference>
<name>A0A2Z6E0M8_HYDTE</name>
<reference evidence="7 8" key="1">
    <citation type="submission" date="2018-04" db="EMBL/GenBank/DDBJ databases">
        <title>Complete genome sequence of Hydrogenophilus thermoluteolus TH-1.</title>
        <authorList>
            <person name="Arai H."/>
        </authorList>
    </citation>
    <scope>NUCLEOTIDE SEQUENCE [LARGE SCALE GENOMIC DNA]</scope>
    <source>
        <strain evidence="7 8">TH-1</strain>
    </source>
</reference>